<evidence type="ECO:0000313" key="1">
    <source>
        <dbReference type="EMBL" id="VDN15792.1"/>
    </source>
</evidence>
<evidence type="ECO:0000313" key="2">
    <source>
        <dbReference type="Proteomes" id="UP000281553"/>
    </source>
</evidence>
<dbReference type="EMBL" id="UYRU01063646">
    <property type="protein sequence ID" value="VDN15792.1"/>
    <property type="molecule type" value="Genomic_DNA"/>
</dbReference>
<dbReference type="Proteomes" id="UP000281553">
    <property type="component" value="Unassembled WGS sequence"/>
</dbReference>
<dbReference type="OrthoDB" id="10012272at2759"/>
<organism evidence="1 2">
    <name type="scientific">Dibothriocephalus latus</name>
    <name type="common">Fish tapeworm</name>
    <name type="synonym">Diphyllobothrium latum</name>
    <dbReference type="NCBI Taxonomy" id="60516"/>
    <lineage>
        <taxon>Eukaryota</taxon>
        <taxon>Metazoa</taxon>
        <taxon>Spiralia</taxon>
        <taxon>Lophotrochozoa</taxon>
        <taxon>Platyhelminthes</taxon>
        <taxon>Cestoda</taxon>
        <taxon>Eucestoda</taxon>
        <taxon>Diphyllobothriidea</taxon>
        <taxon>Diphyllobothriidae</taxon>
        <taxon>Dibothriocephalus</taxon>
    </lineage>
</organism>
<sequence>MLWPPTFSLHTCGEGCVNPTIQAELSLHSARPDVPLVTATTASCQHDSASLEKQRKLCDVNPATIINLLPSANASLDSQLIPPRIGALPEVLPISSALRFDASAHSVWRVDAEQLRLAARTQQLRLTGDDYYNPVNDVLPSNLFERDFTFSFWLRRRRQQRPGVRGSTLETTDPNEYETVLCSQEDSGEFLFFWFPFMALE</sequence>
<dbReference type="AlphaFoldDB" id="A0A3P7P6S9"/>
<proteinExistence type="predicted"/>
<name>A0A3P7P6S9_DIBLA</name>
<protein>
    <submittedName>
        <fullName evidence="1">Uncharacterized protein</fullName>
    </submittedName>
</protein>
<reference evidence="1 2" key="1">
    <citation type="submission" date="2018-11" db="EMBL/GenBank/DDBJ databases">
        <authorList>
            <consortium name="Pathogen Informatics"/>
        </authorList>
    </citation>
    <scope>NUCLEOTIDE SEQUENCE [LARGE SCALE GENOMIC DNA]</scope>
</reference>
<accession>A0A3P7P6S9</accession>
<gene>
    <name evidence="1" type="ORF">DILT_LOCUS11623</name>
</gene>
<keyword evidence="2" id="KW-1185">Reference proteome</keyword>